<evidence type="ECO:0000313" key="5">
    <source>
        <dbReference type="EMBL" id="KAE9137089.1"/>
    </source>
</evidence>
<dbReference type="Proteomes" id="UP000440367">
    <property type="component" value="Unassembled WGS sequence"/>
</dbReference>
<dbReference type="Proteomes" id="UP000488956">
    <property type="component" value="Unassembled WGS sequence"/>
</dbReference>
<dbReference type="InterPro" id="IPR004875">
    <property type="entry name" value="DDE_SF_endonuclease_dom"/>
</dbReference>
<reference evidence="11 12" key="1">
    <citation type="submission" date="2018-08" db="EMBL/GenBank/DDBJ databases">
        <title>Genomic investigation of the strawberry pathogen Phytophthora fragariae indicates pathogenicity is determined by transcriptional variation in three key races.</title>
        <authorList>
            <person name="Adams T.M."/>
            <person name="Armitage A.D."/>
            <person name="Sobczyk M.K."/>
            <person name="Bates H.J."/>
            <person name="Dunwell J.M."/>
            <person name="Nellist C.F."/>
            <person name="Harrison R.J."/>
        </authorList>
    </citation>
    <scope>NUCLEOTIDE SEQUENCE [LARGE SCALE GENOMIC DNA]</scope>
    <source>
        <strain evidence="10 13">A4</strain>
        <strain evidence="9 14">BC-1</strain>
        <strain evidence="8 18">BC-23</strain>
        <strain evidence="7 12">NOV-27</strain>
        <strain evidence="6 15">NOV-5</strain>
        <strain evidence="5 16">NOV-71</strain>
        <strain evidence="2 11">NOV-9</strain>
        <strain evidence="4 19">ONT-3</strain>
        <strain evidence="3 17">SCRP245</strain>
    </source>
</reference>
<proteinExistence type="predicted"/>
<evidence type="ECO:0000313" key="6">
    <source>
        <dbReference type="EMBL" id="KAE9146297.1"/>
    </source>
</evidence>
<dbReference type="InterPro" id="IPR050863">
    <property type="entry name" value="CenT-Element_Derived"/>
</dbReference>
<dbReference type="EMBL" id="QXGA01000416">
    <property type="protein sequence ID" value="KAE9146297.1"/>
    <property type="molecule type" value="Genomic_DNA"/>
</dbReference>
<name>A0A6A3TU68_9STRA</name>
<evidence type="ECO:0000313" key="8">
    <source>
        <dbReference type="EMBL" id="KAE9243905.1"/>
    </source>
</evidence>
<dbReference type="EMBL" id="QXGE01000170">
    <property type="protein sequence ID" value="KAE9321614.1"/>
    <property type="molecule type" value="Genomic_DNA"/>
</dbReference>
<feature type="domain" description="DDE-1" evidence="1">
    <location>
        <begin position="103"/>
        <end position="192"/>
    </location>
</feature>
<evidence type="ECO:0000313" key="10">
    <source>
        <dbReference type="EMBL" id="KAE9321614.1"/>
    </source>
</evidence>
<evidence type="ECO:0000313" key="4">
    <source>
        <dbReference type="EMBL" id="KAE9127560.1"/>
    </source>
</evidence>
<dbReference type="EMBL" id="QXFZ01000049">
    <property type="protein sequence ID" value="KAE9137089.1"/>
    <property type="molecule type" value="Genomic_DNA"/>
</dbReference>
<dbReference type="EMBL" id="QXGD01000073">
    <property type="protein sequence ID" value="KAE9254649.1"/>
    <property type="molecule type" value="Genomic_DNA"/>
</dbReference>
<dbReference type="GO" id="GO:0003677">
    <property type="term" value="F:DNA binding"/>
    <property type="evidence" value="ECO:0007669"/>
    <property type="project" value="TreeGrafter"/>
</dbReference>
<dbReference type="Proteomes" id="UP000437068">
    <property type="component" value="Unassembled WGS sequence"/>
</dbReference>
<dbReference type="EMBL" id="QXFX01000173">
    <property type="protein sequence ID" value="KAE9127560.1"/>
    <property type="molecule type" value="Genomic_DNA"/>
</dbReference>
<organism evidence="5 16">
    <name type="scientific">Phytophthora fragariae</name>
    <dbReference type="NCBI Taxonomy" id="53985"/>
    <lineage>
        <taxon>Eukaryota</taxon>
        <taxon>Sar</taxon>
        <taxon>Stramenopiles</taxon>
        <taxon>Oomycota</taxon>
        <taxon>Peronosporomycetes</taxon>
        <taxon>Peronosporales</taxon>
        <taxon>Peronosporaceae</taxon>
        <taxon>Phytophthora</taxon>
    </lineage>
</organism>
<evidence type="ECO:0000313" key="17">
    <source>
        <dbReference type="Proteomes" id="UP000460718"/>
    </source>
</evidence>
<evidence type="ECO:0000313" key="7">
    <source>
        <dbReference type="EMBL" id="KAE9234860.1"/>
    </source>
</evidence>
<evidence type="ECO:0000313" key="15">
    <source>
        <dbReference type="Proteomes" id="UP000440732"/>
    </source>
</evidence>
<evidence type="ECO:0000313" key="14">
    <source>
        <dbReference type="Proteomes" id="UP000440367"/>
    </source>
</evidence>
<dbReference type="Proteomes" id="UP000433483">
    <property type="component" value="Unassembled WGS sequence"/>
</dbReference>
<dbReference type="PANTHER" id="PTHR19303:SF74">
    <property type="entry name" value="POGO TRANSPOSABLE ELEMENT WITH KRAB DOMAIN"/>
    <property type="match status" value="1"/>
</dbReference>
<dbReference type="Proteomes" id="UP000460718">
    <property type="component" value="Unassembled WGS sequence"/>
</dbReference>
<dbReference type="AlphaFoldDB" id="A0A6A3TU68"/>
<evidence type="ECO:0000313" key="12">
    <source>
        <dbReference type="Proteomes" id="UP000433483"/>
    </source>
</evidence>
<dbReference type="EMBL" id="QXGB01000043">
    <property type="protein sequence ID" value="KAE9234860.1"/>
    <property type="molecule type" value="Genomic_DNA"/>
</dbReference>
<evidence type="ECO:0000313" key="19">
    <source>
        <dbReference type="Proteomes" id="UP000488956"/>
    </source>
</evidence>
<gene>
    <name evidence="10" type="ORF">PF001_g4826</name>
    <name evidence="9" type="ORF">PF002_g2741</name>
    <name evidence="8" type="ORF">PF004_g5926</name>
    <name evidence="7" type="ORF">PF005_g1722</name>
    <name evidence="6" type="ORF">PF006_g8928</name>
    <name evidence="5" type="ORF">PF007_g1938</name>
    <name evidence="2" type="ORF">PF009_g2990</name>
    <name evidence="4" type="ORF">PF010_g4856</name>
    <name evidence="3" type="ORF">PF011_g12263</name>
</gene>
<evidence type="ECO:0000259" key="1">
    <source>
        <dbReference type="Pfam" id="PF03184"/>
    </source>
</evidence>
<dbReference type="Proteomes" id="UP000476176">
    <property type="component" value="Unassembled WGS sequence"/>
</dbReference>
<dbReference type="EMBL" id="QXGC01000231">
    <property type="protein sequence ID" value="KAE9243905.1"/>
    <property type="molecule type" value="Genomic_DNA"/>
</dbReference>
<dbReference type="Proteomes" id="UP000440732">
    <property type="component" value="Unassembled WGS sequence"/>
</dbReference>
<evidence type="ECO:0000313" key="16">
    <source>
        <dbReference type="Proteomes" id="UP000441208"/>
    </source>
</evidence>
<dbReference type="Proteomes" id="UP000441208">
    <property type="component" value="Unassembled WGS sequence"/>
</dbReference>
<sequence length="212" mass="23063">MKRNNVTNVDLTILFTTLAKLVIELNIDSSRVFNMNETAFQTRKKGKKVVAVRGSSNIWSTEPSVNFHLSIVACGSGAGFAVPPAYILPGKTVEWDILKECGVPGATITTSPSGFMNTYLFEKWLHVFAASVPSSVKRPLLLVLDGCGSHYSTSVIDTAANLDILLVLLPPNATHLLQPPDVAVFATLKEMLCKLINEMAEEDDEGCYSMLD</sequence>
<dbReference type="OrthoDB" id="98552at2759"/>
<evidence type="ECO:0000313" key="18">
    <source>
        <dbReference type="Proteomes" id="UP000476176"/>
    </source>
</evidence>
<keyword evidence="12" id="KW-1185">Reference proteome</keyword>
<dbReference type="EMBL" id="QXFW01000707">
    <property type="protein sequence ID" value="KAE9004898.1"/>
    <property type="molecule type" value="Genomic_DNA"/>
</dbReference>
<dbReference type="EMBL" id="QXGF01000081">
    <property type="protein sequence ID" value="KAE8947415.1"/>
    <property type="molecule type" value="Genomic_DNA"/>
</dbReference>
<accession>A0A6A3TU68</accession>
<dbReference type="GO" id="GO:0005634">
    <property type="term" value="C:nucleus"/>
    <property type="evidence" value="ECO:0007669"/>
    <property type="project" value="TreeGrafter"/>
</dbReference>
<comment type="caution">
    <text evidence="5">The sequence shown here is derived from an EMBL/GenBank/DDBJ whole genome shotgun (WGS) entry which is preliminary data.</text>
</comment>
<protein>
    <recommendedName>
        <fullName evidence="1">DDE-1 domain-containing protein</fullName>
    </recommendedName>
</protein>
<evidence type="ECO:0000313" key="2">
    <source>
        <dbReference type="EMBL" id="KAE8947415.1"/>
    </source>
</evidence>
<dbReference type="Proteomes" id="UP000429523">
    <property type="component" value="Unassembled WGS sequence"/>
</dbReference>
<dbReference type="Pfam" id="PF03184">
    <property type="entry name" value="DDE_1"/>
    <property type="match status" value="1"/>
</dbReference>
<evidence type="ECO:0000313" key="3">
    <source>
        <dbReference type="EMBL" id="KAE9004898.1"/>
    </source>
</evidence>
<dbReference type="PANTHER" id="PTHR19303">
    <property type="entry name" value="TRANSPOSON"/>
    <property type="match status" value="1"/>
</dbReference>
<evidence type="ECO:0000313" key="13">
    <source>
        <dbReference type="Proteomes" id="UP000437068"/>
    </source>
</evidence>
<evidence type="ECO:0000313" key="11">
    <source>
        <dbReference type="Proteomes" id="UP000429523"/>
    </source>
</evidence>
<evidence type="ECO:0000313" key="9">
    <source>
        <dbReference type="EMBL" id="KAE9254649.1"/>
    </source>
</evidence>